<evidence type="ECO:0000313" key="3">
    <source>
        <dbReference type="EMBL" id="KAF0036321.1"/>
    </source>
</evidence>
<feature type="compositionally biased region" description="Basic residues" evidence="1">
    <location>
        <begin position="178"/>
        <end position="188"/>
    </location>
</feature>
<gene>
    <name evidence="3" type="ORF">F2P81_011633</name>
</gene>
<proteinExistence type="predicted"/>
<name>A0A6A4SZB9_SCOMX</name>
<dbReference type="EMBL" id="VEVO01000010">
    <property type="protein sequence ID" value="KAF0036321.1"/>
    <property type="molecule type" value="Genomic_DNA"/>
</dbReference>
<accession>A0A6A4SZB9</accession>
<organism evidence="3 4">
    <name type="scientific">Scophthalmus maximus</name>
    <name type="common">Turbot</name>
    <name type="synonym">Psetta maxima</name>
    <dbReference type="NCBI Taxonomy" id="52904"/>
    <lineage>
        <taxon>Eukaryota</taxon>
        <taxon>Metazoa</taxon>
        <taxon>Chordata</taxon>
        <taxon>Craniata</taxon>
        <taxon>Vertebrata</taxon>
        <taxon>Euteleostomi</taxon>
        <taxon>Actinopterygii</taxon>
        <taxon>Neopterygii</taxon>
        <taxon>Teleostei</taxon>
        <taxon>Neoteleostei</taxon>
        <taxon>Acanthomorphata</taxon>
        <taxon>Carangaria</taxon>
        <taxon>Pleuronectiformes</taxon>
        <taxon>Pleuronectoidei</taxon>
        <taxon>Scophthalmidae</taxon>
        <taxon>Scophthalmus</taxon>
    </lineage>
</organism>
<evidence type="ECO:0000313" key="4">
    <source>
        <dbReference type="Proteomes" id="UP000438429"/>
    </source>
</evidence>
<keyword evidence="2" id="KW-0732">Signal</keyword>
<feature type="compositionally biased region" description="Basic and acidic residues" evidence="1">
    <location>
        <begin position="116"/>
        <end position="130"/>
    </location>
</feature>
<comment type="caution">
    <text evidence="3">The sequence shown here is derived from an EMBL/GenBank/DDBJ whole genome shotgun (WGS) entry which is preliminary data.</text>
</comment>
<sequence length="188" mass="21486">MTIKRNMLTSLIVTDTLLTVLNSYSCRTFYDSHSYDCGPGRWRQQQQQQQQQQLSTLNKVNFNAEATLVSAMFLKLHHVWCQSCKPRAKSLDSYNPLSFRRSAPARASASLHRHKPIDPKSELAHGKGRDNAASSVDRGRVSMPRVRSLEHRTLQEWSLFNSPPPDARQNSPPGYSREHKRGKSRKGR</sequence>
<feature type="region of interest" description="Disordered" evidence="1">
    <location>
        <begin position="105"/>
        <end position="188"/>
    </location>
</feature>
<evidence type="ECO:0000256" key="1">
    <source>
        <dbReference type="SAM" id="MobiDB-lite"/>
    </source>
</evidence>
<evidence type="ECO:0000256" key="2">
    <source>
        <dbReference type="SAM" id="SignalP"/>
    </source>
</evidence>
<dbReference type="AlphaFoldDB" id="A0A6A4SZB9"/>
<reference evidence="3 4" key="1">
    <citation type="submission" date="2019-06" db="EMBL/GenBank/DDBJ databases">
        <title>Draft genomes of female and male turbot (Scophthalmus maximus).</title>
        <authorList>
            <person name="Xu H."/>
            <person name="Xu X.-W."/>
            <person name="Shao C."/>
            <person name="Chen S."/>
        </authorList>
    </citation>
    <scope>NUCLEOTIDE SEQUENCE [LARGE SCALE GENOMIC DNA]</scope>
    <source>
        <strain evidence="3">Ysfricsl-2016a</strain>
        <tissue evidence="3">Blood</tissue>
    </source>
</reference>
<feature type="chain" id="PRO_5025574317" evidence="2">
    <location>
        <begin position="24"/>
        <end position="188"/>
    </location>
</feature>
<dbReference type="Proteomes" id="UP000438429">
    <property type="component" value="Unassembled WGS sequence"/>
</dbReference>
<protein>
    <submittedName>
        <fullName evidence="3">Uncharacterized protein</fullName>
    </submittedName>
</protein>
<feature type="signal peptide" evidence="2">
    <location>
        <begin position="1"/>
        <end position="23"/>
    </location>
</feature>